<dbReference type="Gene3D" id="1.10.287.1060">
    <property type="entry name" value="ESAT-6-like"/>
    <property type="match status" value="1"/>
</dbReference>
<sequence>MARIGADLEQLRATIASLRQGNANLQETFQRTRQAMQALQSSPWAGRHRQQAEAVWERIQAQFTPAINALENLTARTEQFAHNLEAAGSRFNDGAAISSKAPTAPGVDTMPKSPLPPGDGAINGQQPPPYRPFESGPTTVPGVLQDTAGCTNYVLRRVNLDDMKRWPNAHEWNEAARNAGYVISDVPEVGSKGAIMVFEAGLLKGAYSSDGHVAYVEQVERDPDGTLRVTISEAKPVENNGEIVWGTHTPPTTRTIALRVGEDGKVASIDGNPISPNDVSFILGRRAM</sequence>
<dbReference type="PROSITE" id="PS50911">
    <property type="entry name" value="CHAP"/>
    <property type="match status" value="1"/>
</dbReference>
<dbReference type="InterPro" id="IPR036689">
    <property type="entry name" value="ESAT-6-like_sf"/>
</dbReference>
<dbReference type="RefSeq" id="WP_012120639.1">
    <property type="nucleotide sequence ID" value="NC_009767.1"/>
</dbReference>
<dbReference type="SUPFAM" id="SSF54001">
    <property type="entry name" value="Cysteine proteinases"/>
    <property type="match status" value="1"/>
</dbReference>
<evidence type="ECO:0000313" key="5">
    <source>
        <dbReference type="Proteomes" id="UP000000263"/>
    </source>
</evidence>
<evidence type="ECO:0000256" key="2">
    <source>
        <dbReference type="SAM" id="MobiDB-lite"/>
    </source>
</evidence>
<dbReference type="InterPro" id="IPR038765">
    <property type="entry name" value="Papain-like_cys_pep_sf"/>
</dbReference>
<dbReference type="HOGENOM" id="CLU_997093_0_0_0"/>
<proteinExistence type="predicted"/>
<evidence type="ECO:0000313" key="4">
    <source>
        <dbReference type="EMBL" id="ABU58215.1"/>
    </source>
</evidence>
<gene>
    <name evidence="4" type="ordered locus">Rcas_2130</name>
</gene>
<dbReference type="SUPFAM" id="SSF140453">
    <property type="entry name" value="EsxAB dimer-like"/>
    <property type="match status" value="1"/>
</dbReference>
<dbReference type="AlphaFoldDB" id="A7NL45"/>
<dbReference type="Pfam" id="PF06013">
    <property type="entry name" value="WXG100"/>
    <property type="match status" value="1"/>
</dbReference>
<reference evidence="4 5" key="1">
    <citation type="submission" date="2007-08" db="EMBL/GenBank/DDBJ databases">
        <title>Complete sequence of Roseiflexus castenholzii DSM 13941.</title>
        <authorList>
            <consortium name="US DOE Joint Genome Institute"/>
            <person name="Copeland A."/>
            <person name="Lucas S."/>
            <person name="Lapidus A."/>
            <person name="Barry K."/>
            <person name="Glavina del Rio T."/>
            <person name="Dalin E."/>
            <person name="Tice H."/>
            <person name="Pitluck S."/>
            <person name="Thompson L.S."/>
            <person name="Brettin T."/>
            <person name="Bruce D."/>
            <person name="Detter J.C."/>
            <person name="Han C."/>
            <person name="Tapia R."/>
            <person name="Schmutz J."/>
            <person name="Larimer F."/>
            <person name="Land M."/>
            <person name="Hauser L."/>
            <person name="Kyrpides N."/>
            <person name="Mikhailova N."/>
            <person name="Bryant D.A."/>
            <person name="Hanada S."/>
            <person name="Tsukatani Y."/>
            <person name="Richardson P."/>
        </authorList>
    </citation>
    <scope>NUCLEOTIDE SEQUENCE [LARGE SCALE GENOMIC DNA]</scope>
    <source>
        <strain evidence="5">DSM 13941 / HLO8</strain>
    </source>
</reference>
<dbReference type="Gene3D" id="3.90.1720.10">
    <property type="entry name" value="endopeptidase domain like (from Nostoc punctiforme)"/>
    <property type="match status" value="1"/>
</dbReference>
<dbReference type="eggNOG" id="COG3942">
    <property type="taxonomic scope" value="Bacteria"/>
</dbReference>
<dbReference type="Proteomes" id="UP000000263">
    <property type="component" value="Chromosome"/>
</dbReference>
<dbReference type="STRING" id="383372.Rcas_2130"/>
<dbReference type="InterPro" id="IPR007921">
    <property type="entry name" value="CHAP_dom"/>
</dbReference>
<dbReference type="InterPro" id="IPR010310">
    <property type="entry name" value="T7SS_ESAT-6-like"/>
</dbReference>
<evidence type="ECO:0000256" key="1">
    <source>
        <dbReference type="SAM" id="Coils"/>
    </source>
</evidence>
<feature type="region of interest" description="Disordered" evidence="2">
    <location>
        <begin position="95"/>
        <end position="130"/>
    </location>
</feature>
<evidence type="ECO:0000259" key="3">
    <source>
        <dbReference type="PROSITE" id="PS50911"/>
    </source>
</evidence>
<protein>
    <submittedName>
        <fullName evidence="4">CHAP domain containing protein</fullName>
    </submittedName>
</protein>
<dbReference type="eggNOG" id="COG4842">
    <property type="taxonomic scope" value="Bacteria"/>
</dbReference>
<accession>A7NL45</accession>
<feature type="domain" description="Peptidase C51" evidence="3">
    <location>
        <begin position="125"/>
        <end position="270"/>
    </location>
</feature>
<name>A7NL45_ROSCS</name>
<feature type="coiled-coil region" evidence="1">
    <location>
        <begin position="8"/>
        <end position="42"/>
    </location>
</feature>
<dbReference type="KEGG" id="rca:Rcas_2130"/>
<dbReference type="Pfam" id="PF05257">
    <property type="entry name" value="CHAP"/>
    <property type="match status" value="1"/>
</dbReference>
<dbReference type="OrthoDB" id="159655at2"/>
<organism evidence="4 5">
    <name type="scientific">Roseiflexus castenholzii (strain DSM 13941 / HLO8)</name>
    <dbReference type="NCBI Taxonomy" id="383372"/>
    <lineage>
        <taxon>Bacteria</taxon>
        <taxon>Bacillati</taxon>
        <taxon>Chloroflexota</taxon>
        <taxon>Chloroflexia</taxon>
        <taxon>Chloroflexales</taxon>
        <taxon>Roseiflexineae</taxon>
        <taxon>Roseiflexaceae</taxon>
        <taxon>Roseiflexus</taxon>
    </lineage>
</organism>
<keyword evidence="1" id="KW-0175">Coiled coil</keyword>
<keyword evidence="5" id="KW-1185">Reference proteome</keyword>
<dbReference type="EMBL" id="CP000804">
    <property type="protein sequence ID" value="ABU58215.1"/>
    <property type="molecule type" value="Genomic_DNA"/>
</dbReference>